<evidence type="ECO:0000313" key="9">
    <source>
        <dbReference type="Proteomes" id="UP000051638"/>
    </source>
</evidence>
<dbReference type="PROSITE" id="PS50850">
    <property type="entry name" value="MFS"/>
    <property type="match status" value="1"/>
</dbReference>
<evidence type="ECO:0000256" key="3">
    <source>
        <dbReference type="ARBA" id="ARBA00022692"/>
    </source>
</evidence>
<feature type="transmembrane region" description="Helical" evidence="6">
    <location>
        <begin position="166"/>
        <end position="185"/>
    </location>
</feature>
<keyword evidence="4 6" id="KW-1133">Transmembrane helix</keyword>
<accession>A0A0R2D872</accession>
<dbReference type="PATRIC" id="fig|1423796.3.peg.346"/>
<dbReference type="Pfam" id="PF07690">
    <property type="entry name" value="MFS_1"/>
    <property type="match status" value="1"/>
</dbReference>
<feature type="transmembrane region" description="Helical" evidence="6">
    <location>
        <begin position="7"/>
        <end position="26"/>
    </location>
</feature>
<dbReference type="GO" id="GO:0022857">
    <property type="term" value="F:transmembrane transporter activity"/>
    <property type="evidence" value="ECO:0007669"/>
    <property type="project" value="InterPro"/>
</dbReference>
<feature type="transmembrane region" description="Helical" evidence="6">
    <location>
        <begin position="437"/>
        <end position="455"/>
    </location>
</feature>
<feature type="transmembrane region" description="Helical" evidence="6">
    <location>
        <begin position="46"/>
        <end position="70"/>
    </location>
</feature>
<gene>
    <name evidence="8" type="ORF">FC24_GL000334</name>
</gene>
<evidence type="ECO:0000256" key="4">
    <source>
        <dbReference type="ARBA" id="ARBA00022989"/>
    </source>
</evidence>
<keyword evidence="9" id="KW-1185">Reference proteome</keyword>
<dbReference type="STRING" id="1423796.FC24_GL000334"/>
<dbReference type="PRINTS" id="PR01036">
    <property type="entry name" value="TCRTETB"/>
</dbReference>
<dbReference type="EMBL" id="AYYI01000015">
    <property type="protein sequence ID" value="KRM99370.1"/>
    <property type="molecule type" value="Genomic_DNA"/>
</dbReference>
<feature type="transmembrane region" description="Helical" evidence="6">
    <location>
        <begin position="298"/>
        <end position="318"/>
    </location>
</feature>
<reference evidence="8 9" key="1">
    <citation type="journal article" date="2015" name="Genome Announc.">
        <title>Expanding the biotechnology potential of lactobacilli through comparative genomics of 213 strains and associated genera.</title>
        <authorList>
            <person name="Sun Z."/>
            <person name="Harris H.M."/>
            <person name="McCann A."/>
            <person name="Guo C."/>
            <person name="Argimon S."/>
            <person name="Zhang W."/>
            <person name="Yang X."/>
            <person name="Jeffery I.B."/>
            <person name="Cooney J.C."/>
            <person name="Kagawa T.F."/>
            <person name="Liu W."/>
            <person name="Song Y."/>
            <person name="Salvetti E."/>
            <person name="Wrobel A."/>
            <person name="Rasinkangas P."/>
            <person name="Parkhill J."/>
            <person name="Rea M.C."/>
            <person name="O'Sullivan O."/>
            <person name="Ritari J."/>
            <person name="Douillard F.P."/>
            <person name="Paul Ross R."/>
            <person name="Yang R."/>
            <person name="Briner A.E."/>
            <person name="Felis G.E."/>
            <person name="de Vos W.M."/>
            <person name="Barrangou R."/>
            <person name="Klaenhammer T.R."/>
            <person name="Caufield P.W."/>
            <person name="Cui Y."/>
            <person name="Zhang H."/>
            <person name="O'Toole P.W."/>
        </authorList>
    </citation>
    <scope>NUCLEOTIDE SEQUENCE [LARGE SCALE GENOMIC DNA]</scope>
    <source>
        <strain evidence="8 9">DSM 20253</strain>
    </source>
</reference>
<dbReference type="InterPro" id="IPR036259">
    <property type="entry name" value="MFS_trans_sf"/>
</dbReference>
<feature type="transmembrane region" description="Helical" evidence="6">
    <location>
        <begin position="108"/>
        <end position="128"/>
    </location>
</feature>
<dbReference type="RefSeq" id="WP_057873254.1">
    <property type="nucleotide sequence ID" value="NZ_AYYI01000015.1"/>
</dbReference>
<feature type="transmembrane region" description="Helical" evidence="6">
    <location>
        <begin position="355"/>
        <end position="373"/>
    </location>
</feature>
<evidence type="ECO:0000259" key="7">
    <source>
        <dbReference type="PROSITE" id="PS50850"/>
    </source>
</evidence>
<dbReference type="AlphaFoldDB" id="A0A0R2D872"/>
<proteinExistence type="predicted"/>
<dbReference type="PANTHER" id="PTHR42718">
    <property type="entry name" value="MAJOR FACILITATOR SUPERFAMILY MULTIDRUG TRANSPORTER MFSC"/>
    <property type="match status" value="1"/>
</dbReference>
<comment type="subcellular location">
    <subcellularLocation>
        <location evidence="1">Cell membrane</location>
        <topology evidence="1">Multi-pass membrane protein</topology>
    </subcellularLocation>
</comment>
<feature type="transmembrane region" description="Helical" evidence="6">
    <location>
        <begin position="227"/>
        <end position="246"/>
    </location>
</feature>
<comment type="caution">
    <text evidence="8">The sequence shown here is derived from an EMBL/GenBank/DDBJ whole genome shotgun (WGS) entry which is preliminary data.</text>
</comment>
<dbReference type="Proteomes" id="UP000051638">
    <property type="component" value="Unassembled WGS sequence"/>
</dbReference>
<dbReference type="OrthoDB" id="9816041at2"/>
<name>A0A0R2D872_9LACO</name>
<keyword evidence="3 6" id="KW-0812">Transmembrane</keyword>
<feature type="transmembrane region" description="Helical" evidence="6">
    <location>
        <begin position="330"/>
        <end position="349"/>
    </location>
</feature>
<evidence type="ECO:0000313" key="8">
    <source>
        <dbReference type="EMBL" id="KRM99370.1"/>
    </source>
</evidence>
<evidence type="ECO:0000256" key="5">
    <source>
        <dbReference type="ARBA" id="ARBA00023136"/>
    </source>
</evidence>
<dbReference type="PANTHER" id="PTHR42718:SF9">
    <property type="entry name" value="MAJOR FACILITATOR SUPERFAMILY MULTIDRUG TRANSPORTER MFSC"/>
    <property type="match status" value="1"/>
</dbReference>
<dbReference type="Gene3D" id="1.20.1720.10">
    <property type="entry name" value="Multidrug resistance protein D"/>
    <property type="match status" value="1"/>
</dbReference>
<feature type="transmembrane region" description="Helical" evidence="6">
    <location>
        <begin position="197"/>
        <end position="215"/>
    </location>
</feature>
<dbReference type="Gene3D" id="1.20.1250.20">
    <property type="entry name" value="MFS general substrate transporter like domains"/>
    <property type="match status" value="1"/>
</dbReference>
<organism evidence="8 9">
    <name type="scientific">Loigolactobacillus rennini DSM 20253</name>
    <dbReference type="NCBI Taxonomy" id="1423796"/>
    <lineage>
        <taxon>Bacteria</taxon>
        <taxon>Bacillati</taxon>
        <taxon>Bacillota</taxon>
        <taxon>Bacilli</taxon>
        <taxon>Lactobacillales</taxon>
        <taxon>Lactobacillaceae</taxon>
        <taxon>Loigolactobacillus</taxon>
    </lineage>
</organism>
<evidence type="ECO:0000256" key="6">
    <source>
        <dbReference type="SAM" id="Phobius"/>
    </source>
</evidence>
<feature type="transmembrane region" description="Helical" evidence="6">
    <location>
        <begin position="77"/>
        <end position="96"/>
    </location>
</feature>
<dbReference type="InterPro" id="IPR020846">
    <property type="entry name" value="MFS_dom"/>
</dbReference>
<keyword evidence="2" id="KW-0813">Transport</keyword>
<feature type="transmembrane region" description="Helical" evidence="6">
    <location>
        <begin position="267"/>
        <end position="286"/>
    </location>
</feature>
<dbReference type="SUPFAM" id="SSF103473">
    <property type="entry name" value="MFS general substrate transporter"/>
    <property type="match status" value="1"/>
</dbReference>
<protein>
    <submittedName>
        <fullName evidence="8">Major facilitator superfamily permease</fullName>
    </submittedName>
</protein>
<feature type="domain" description="Major facilitator superfamily (MFS) profile" evidence="7">
    <location>
        <begin position="9"/>
        <end position="462"/>
    </location>
</feature>
<keyword evidence="5 6" id="KW-0472">Membrane</keyword>
<evidence type="ECO:0000256" key="2">
    <source>
        <dbReference type="ARBA" id="ARBA00022448"/>
    </source>
</evidence>
<dbReference type="GO" id="GO:0005886">
    <property type="term" value="C:plasma membrane"/>
    <property type="evidence" value="ECO:0007669"/>
    <property type="project" value="UniProtKB-SubCell"/>
</dbReference>
<evidence type="ECO:0000256" key="1">
    <source>
        <dbReference type="ARBA" id="ARBA00004651"/>
    </source>
</evidence>
<sequence length="465" mass="51647">MQQRLSRATVLGIVATGLLSFMGVLVETSLNVTFATLTKQMNVNLATIQWLTTGYLLVVTMTMIASAHLIKRYSVKTLFLVAVIFFTAGNLLSAVAPNFSVILLGRLVQAFSTGLATPLMFHIILTSVPQQRLATYNGMAAMIIALGPALGPTYGGFLTALWSWRLIFWLLFPLILVVFVLGYFNLDLKPVNPQDRFDGWGFGLLSLFLILLSLTFNRAAKVSFTSWQFWLLLLLSGLTLVAYYYYNRHSSRHLIDFSIFRHQIVTWSLLGYFLLQFINIGFSFVVPQVAQYVLKEDAFVAGIILLPGALLGVLIAPLAGSWMDRVGTPLPIVIGHVIFVLSALAFVVLDRHLTVWLLLIFYFLLRLGFNFAFGNTISHASIQVESEQKADINAAFNMSQQYAGSLGTNIFAAVIGIYQLQPGSLQVTTAQGATVDYWLITLLAAIALVASWFNYRLTMKQRRQA</sequence>
<dbReference type="InterPro" id="IPR011701">
    <property type="entry name" value="MFS"/>
</dbReference>
<feature type="transmembrane region" description="Helical" evidence="6">
    <location>
        <begin position="140"/>
        <end position="160"/>
    </location>
</feature>